<organism evidence="4">
    <name type="scientific">Hydatigena taeniaeformis</name>
    <name type="common">Feline tapeworm</name>
    <name type="synonym">Taenia taeniaeformis</name>
    <dbReference type="NCBI Taxonomy" id="6205"/>
    <lineage>
        <taxon>Eukaryota</taxon>
        <taxon>Metazoa</taxon>
        <taxon>Spiralia</taxon>
        <taxon>Lophotrochozoa</taxon>
        <taxon>Platyhelminthes</taxon>
        <taxon>Cestoda</taxon>
        <taxon>Eucestoda</taxon>
        <taxon>Cyclophyllidea</taxon>
        <taxon>Taeniidae</taxon>
        <taxon>Hydatigera</taxon>
    </lineage>
</organism>
<evidence type="ECO:0000313" key="3">
    <source>
        <dbReference type="Proteomes" id="UP000274429"/>
    </source>
</evidence>
<reference evidence="2 3" key="2">
    <citation type="submission" date="2018-11" db="EMBL/GenBank/DDBJ databases">
        <authorList>
            <consortium name="Pathogen Informatics"/>
        </authorList>
    </citation>
    <scope>NUCLEOTIDE SEQUENCE [LARGE SCALE GENOMIC DNA]</scope>
</reference>
<dbReference type="InterPro" id="IPR001810">
    <property type="entry name" value="F-box_dom"/>
</dbReference>
<dbReference type="AlphaFoldDB" id="A0A0R3WJ39"/>
<feature type="domain" description="F-box" evidence="1">
    <location>
        <begin position="14"/>
        <end position="59"/>
    </location>
</feature>
<evidence type="ECO:0000313" key="4">
    <source>
        <dbReference type="WBParaSite" id="TTAC_0000066501-mRNA-1"/>
    </source>
</evidence>
<evidence type="ECO:0000259" key="1">
    <source>
        <dbReference type="PROSITE" id="PS50181"/>
    </source>
</evidence>
<dbReference type="PROSITE" id="PS50181">
    <property type="entry name" value="FBOX"/>
    <property type="match status" value="1"/>
</dbReference>
<protein>
    <submittedName>
        <fullName evidence="4">F-box domain-containing protein</fullName>
    </submittedName>
</protein>
<dbReference type="Proteomes" id="UP000274429">
    <property type="component" value="Unassembled WGS sequence"/>
</dbReference>
<reference evidence="4" key="1">
    <citation type="submission" date="2017-02" db="UniProtKB">
        <authorList>
            <consortium name="WormBaseParasite"/>
        </authorList>
    </citation>
    <scope>IDENTIFICATION</scope>
</reference>
<dbReference type="OrthoDB" id="6279036at2759"/>
<name>A0A0R3WJ39_HYDTA</name>
<proteinExistence type="predicted"/>
<accession>A0A0R3WJ39</accession>
<dbReference type="EMBL" id="UYWX01000075">
    <property type="protein sequence ID" value="VDM16809.1"/>
    <property type="molecule type" value="Genomic_DNA"/>
</dbReference>
<sequence>MAQLFLVCPQTTSQRTLTDLPTIVALQICDYLDAVDLINLCTAVPKWKAFLTRRRFAHVMKQHMMQWTWFDKRLFQLLLPHSFNTCVESTCEAIIYRNALVKCFQLFCDAMAQQKQYQSHENLRYTGFSFLSSNYASNRVGDYYHQPLCITWTKKFSFSGRFYIPSDSGKQQFITYAINRQQYCLQCTAYVITSISGQILDVITELKAHSPNDMVSIIFVMNEEENVFSLWDRLQIFSSFFTVLPVEWRIWCTRRCAGEDFDKWDEYVDWTCYDMISKSIKNGQGNMDPETKRENN</sequence>
<dbReference type="WBParaSite" id="TTAC_0000066501-mRNA-1">
    <property type="protein sequence ID" value="TTAC_0000066501-mRNA-1"/>
    <property type="gene ID" value="TTAC_0000066501"/>
</dbReference>
<evidence type="ECO:0000313" key="2">
    <source>
        <dbReference type="EMBL" id="VDM16809.1"/>
    </source>
</evidence>
<keyword evidence="3" id="KW-1185">Reference proteome</keyword>
<gene>
    <name evidence="2" type="ORF">TTAC_LOCUS666</name>
</gene>